<organism evidence="2">
    <name type="scientific">bioreactor metagenome</name>
    <dbReference type="NCBI Taxonomy" id="1076179"/>
    <lineage>
        <taxon>unclassified sequences</taxon>
        <taxon>metagenomes</taxon>
        <taxon>ecological metagenomes</taxon>
    </lineage>
</organism>
<comment type="caution">
    <text evidence="2">The sequence shown here is derived from an EMBL/GenBank/DDBJ whole genome shotgun (WGS) entry which is preliminary data.</text>
</comment>
<feature type="domain" description="Pyruvate:ferredoxin oxidoreductase core" evidence="1">
    <location>
        <begin position="26"/>
        <end position="109"/>
    </location>
</feature>
<sequence>MRHYTDKFEHNIDDITIVNRFNLEDADIVIVTFGCSTRPAKAAMKEARKKSLKVGLLQIVTVWPFPKKLVAEVCKNAKAVIVPEMNLGQMAGEIEKAVKVSVIGVNRVDSLIITPGEILAKIEEVAK</sequence>
<evidence type="ECO:0000259" key="1">
    <source>
        <dbReference type="Pfam" id="PF17147"/>
    </source>
</evidence>
<dbReference type="InterPro" id="IPR052368">
    <property type="entry name" value="2-oxoacid_oxidoreductase"/>
</dbReference>
<gene>
    <name evidence="2" type="ORF">SDC9_145543</name>
</gene>
<protein>
    <recommendedName>
        <fullName evidence="1">Pyruvate:ferredoxin oxidoreductase core domain-containing protein</fullName>
    </recommendedName>
</protein>
<dbReference type="Gene3D" id="3.40.50.920">
    <property type="match status" value="1"/>
</dbReference>
<dbReference type="Pfam" id="PF17147">
    <property type="entry name" value="PFOR_II"/>
    <property type="match status" value="1"/>
</dbReference>
<dbReference type="AlphaFoldDB" id="A0A645E8X4"/>
<proteinExistence type="predicted"/>
<dbReference type="FunFam" id="3.40.50.920:FF:000013">
    <property type="entry name" value="Ferredoxin oxidoreductase alpha subunit"/>
    <property type="match status" value="1"/>
</dbReference>
<dbReference type="InterPro" id="IPR009014">
    <property type="entry name" value="Transketo_C/PFOR_II"/>
</dbReference>
<dbReference type="EMBL" id="VSSQ01044531">
    <property type="protein sequence ID" value="MPM98357.1"/>
    <property type="molecule type" value="Genomic_DNA"/>
</dbReference>
<dbReference type="SUPFAM" id="SSF52922">
    <property type="entry name" value="TK C-terminal domain-like"/>
    <property type="match status" value="1"/>
</dbReference>
<evidence type="ECO:0000313" key="2">
    <source>
        <dbReference type="EMBL" id="MPM98357.1"/>
    </source>
</evidence>
<accession>A0A645E8X4</accession>
<name>A0A645E8X4_9ZZZZ</name>
<dbReference type="PANTHER" id="PTHR43088:SF1">
    <property type="entry name" value="SUBUNIT OF PYRUVATE:FLAVODOXIN OXIDOREDUCTASE"/>
    <property type="match status" value="1"/>
</dbReference>
<reference evidence="2" key="1">
    <citation type="submission" date="2019-08" db="EMBL/GenBank/DDBJ databases">
        <authorList>
            <person name="Kucharzyk K."/>
            <person name="Murdoch R.W."/>
            <person name="Higgins S."/>
            <person name="Loffler F."/>
        </authorList>
    </citation>
    <scope>NUCLEOTIDE SEQUENCE</scope>
</reference>
<dbReference type="InterPro" id="IPR033412">
    <property type="entry name" value="PFOR_II"/>
</dbReference>
<dbReference type="PANTHER" id="PTHR43088">
    <property type="entry name" value="SUBUNIT OF PYRUVATE:FLAVODOXIN OXIDOREDUCTASE-RELATED"/>
    <property type="match status" value="1"/>
</dbReference>